<name>A0A409WEV7_9AGAR</name>
<evidence type="ECO:0000313" key="3">
    <source>
        <dbReference type="Proteomes" id="UP000284842"/>
    </source>
</evidence>
<comment type="caution">
    <text evidence="2">The sequence shown here is derived from an EMBL/GenBank/DDBJ whole genome shotgun (WGS) entry which is preliminary data.</text>
</comment>
<dbReference type="AlphaFoldDB" id="A0A409WEV7"/>
<protein>
    <submittedName>
        <fullName evidence="2">Uncharacterized protein</fullName>
    </submittedName>
</protein>
<gene>
    <name evidence="2" type="ORF">CVT24_009600</name>
</gene>
<organism evidence="2 3">
    <name type="scientific">Panaeolus cyanescens</name>
    <dbReference type="NCBI Taxonomy" id="181874"/>
    <lineage>
        <taxon>Eukaryota</taxon>
        <taxon>Fungi</taxon>
        <taxon>Dikarya</taxon>
        <taxon>Basidiomycota</taxon>
        <taxon>Agaricomycotina</taxon>
        <taxon>Agaricomycetes</taxon>
        <taxon>Agaricomycetidae</taxon>
        <taxon>Agaricales</taxon>
        <taxon>Agaricineae</taxon>
        <taxon>Galeropsidaceae</taxon>
        <taxon>Panaeolus</taxon>
    </lineage>
</organism>
<dbReference type="InParanoid" id="A0A409WEV7"/>
<proteinExistence type="predicted"/>
<evidence type="ECO:0000313" key="2">
    <source>
        <dbReference type="EMBL" id="PPQ77052.1"/>
    </source>
</evidence>
<feature type="compositionally biased region" description="Acidic residues" evidence="1">
    <location>
        <begin position="92"/>
        <end position="110"/>
    </location>
</feature>
<reference evidence="2 3" key="1">
    <citation type="journal article" date="2018" name="Evol. Lett.">
        <title>Horizontal gene cluster transfer increased hallucinogenic mushroom diversity.</title>
        <authorList>
            <person name="Reynolds H.T."/>
            <person name="Vijayakumar V."/>
            <person name="Gluck-Thaler E."/>
            <person name="Korotkin H.B."/>
            <person name="Matheny P.B."/>
            <person name="Slot J.C."/>
        </authorList>
    </citation>
    <scope>NUCLEOTIDE SEQUENCE [LARGE SCALE GENOMIC DNA]</scope>
    <source>
        <strain evidence="2 3">2629</strain>
    </source>
</reference>
<evidence type="ECO:0000256" key="1">
    <source>
        <dbReference type="SAM" id="MobiDB-lite"/>
    </source>
</evidence>
<keyword evidence="3" id="KW-1185">Reference proteome</keyword>
<sequence length="948" mass="108373">MNFSVEKKVVCPGCRKPFTLKGLTLHQSQTLRLKCRAIWRQKLQIERNAQNNVAPPVPQNILRSPEPPSLPSPRAHSHVPSDTETLPNLDESFSESEEHTDEEIDEDAHDDDGAGFRAEDERDWEPVREGAPAAHVAEDGEDGTQNPEHDQEIPIRNRFLVGDGLGVKPRKIVKYSVEHPQSLAGRPLTQEEALDNRYHAALAGSTTSEDKRWAPFTSKTDWDVAYWAKRRGPGSTAFTDLLALEGVQEKLGLSYRTSDELNKIIDQKLPARPEFERHEVVMGGESITFYSRNVVDCLRSLWADPDFADDLLVEPEKQYADDESTIRVYHEMNTADWWWKTQKKVENETEKTNCTIIPIIISSDKTQLTDFRGINAYPVYMTIGNLPKHIRCKPSRQGQMLIAYLPTTKLTHIANKSSRRRAVSNLFHHCMHQILQPLESAGCDGIVLTSGDGLTRRCYPILAAYPGDYPEQTLVALVKNGQCPVCPADRNEIGEWDSKQSPRSTKNVIRALRKSRKGAREFTKACKEHGVKPVQSVFWKDLPHVDIYRAITPDLLHQLYQGVFKHLISWIREACGDAEIDARCRRLPPNHHIRLFMKGITNLSRVTGTEHDQISRFLLALVADIRLPNGVSNSRLVKCTRALLDFMAIARYPIHTCTTLDELEDALKTFHECKSIFLDLGVRENFNIPKIHFMCHYREFIEYLGSPDNFNTEYTERLHIDYAKDAYAATNRKDEFPQMTRWLNRLEKMNQHEKFIRRRVELDDNSPLQIDKPLPSLIPRRRLHMARHPTGRGRTLEELASTYGASQFSEVLKRFIVKLRNPDLNRAAVDAAAVNLHLHFQKVSVYHRIKFVSHDVYALKPMDEVVVDAIHVDPAHRDKYGMDVPGRFDTALIRVKESAEETGLHASDFGVAQIRCVFTLPAAAERAYFPNGFPYRHLAYVEWFTPMS</sequence>
<dbReference type="InterPro" id="IPR041078">
    <property type="entry name" value="Plavaka"/>
</dbReference>
<dbReference type="Proteomes" id="UP000284842">
    <property type="component" value="Unassembled WGS sequence"/>
</dbReference>
<dbReference type="OrthoDB" id="2576233at2759"/>
<dbReference type="EMBL" id="NHTK01005507">
    <property type="protein sequence ID" value="PPQ77052.1"/>
    <property type="molecule type" value="Genomic_DNA"/>
</dbReference>
<feature type="region of interest" description="Disordered" evidence="1">
    <location>
        <begin position="50"/>
        <end position="129"/>
    </location>
</feature>
<accession>A0A409WEV7</accession>
<dbReference type="Pfam" id="PF18759">
    <property type="entry name" value="Plavaka"/>
    <property type="match status" value="1"/>
</dbReference>
<feature type="compositionally biased region" description="Basic and acidic residues" evidence="1">
    <location>
        <begin position="111"/>
        <end position="128"/>
    </location>
</feature>